<comment type="caution">
    <text evidence="1">The sequence shown here is derived from an EMBL/GenBank/DDBJ whole genome shotgun (WGS) entry which is preliminary data.</text>
</comment>
<protein>
    <submittedName>
        <fullName evidence="1">Uncharacterized protein</fullName>
    </submittedName>
</protein>
<evidence type="ECO:0000313" key="1">
    <source>
        <dbReference type="EMBL" id="EJD65421.1"/>
    </source>
</evidence>
<reference evidence="1 2" key="1">
    <citation type="submission" date="2012-01" db="EMBL/GenBank/DDBJ databases">
        <title>The Genome Sequence of Scardovia wiggsiae F0424.</title>
        <authorList>
            <consortium name="The Broad Institute Genome Sequencing Platform"/>
            <person name="Earl A."/>
            <person name="Ward D."/>
            <person name="Feldgarden M."/>
            <person name="Gevers D."/>
            <person name="Izard J."/>
            <person name="Ganesan A."/>
            <person name="Baranova O.V."/>
            <person name="Blanton J.M."/>
            <person name="Tanner A.C."/>
            <person name="Mathney J."/>
            <person name="Dewhirst F.E."/>
            <person name="Young S.K."/>
            <person name="Zeng Q."/>
            <person name="Gargeya S."/>
            <person name="Fitzgerald M."/>
            <person name="Haas B."/>
            <person name="Abouelleil A."/>
            <person name="Alvarado L."/>
            <person name="Arachchi H.M."/>
            <person name="Berlin A."/>
            <person name="Chapman S.B."/>
            <person name="Gearin G."/>
            <person name="Goldberg J."/>
            <person name="Griggs A."/>
            <person name="Gujja S."/>
            <person name="Hansen M."/>
            <person name="Heiman D."/>
            <person name="Howarth C."/>
            <person name="Larimer J."/>
            <person name="Lui A."/>
            <person name="MacDonald P.J.P."/>
            <person name="McCowen C."/>
            <person name="Montmayeur A."/>
            <person name="Murphy C."/>
            <person name="Neiman D."/>
            <person name="Pearson M."/>
            <person name="Priest M."/>
            <person name="Roberts A."/>
            <person name="Saif S."/>
            <person name="Shea T."/>
            <person name="Sisk P."/>
            <person name="Stolte C."/>
            <person name="Sykes S."/>
            <person name="Wortman J."/>
            <person name="Nusbaum C."/>
            <person name="Birren B."/>
        </authorList>
    </citation>
    <scope>NUCLEOTIDE SEQUENCE [LARGE SCALE GENOMIC DNA]</scope>
    <source>
        <strain evidence="1 2">F0424</strain>
    </source>
</reference>
<proteinExistence type="predicted"/>
<dbReference type="EMBL" id="AGZS01000001">
    <property type="protein sequence ID" value="EJD65421.1"/>
    <property type="molecule type" value="Genomic_DNA"/>
</dbReference>
<keyword evidence="2" id="KW-1185">Reference proteome</keyword>
<dbReference type="STRING" id="857290.HMPREF9156_00185"/>
<name>J0X213_9BIFI</name>
<dbReference type="Proteomes" id="UP000006415">
    <property type="component" value="Unassembled WGS sequence"/>
</dbReference>
<gene>
    <name evidence="1" type="ORF">HMPREF9156_00185</name>
</gene>
<sequence>MPSETITVSADNGAGALQALGDAEEYGSFRLKGLTEASVSVKAASDHDNMADTVSHAMSSFADARMQDRKAISSAVTALGYADRVAAYHILSGE</sequence>
<organism evidence="1 2">
    <name type="scientific">Scardovia wiggsiae F0424</name>
    <dbReference type="NCBI Taxonomy" id="857290"/>
    <lineage>
        <taxon>Bacteria</taxon>
        <taxon>Bacillati</taxon>
        <taxon>Actinomycetota</taxon>
        <taxon>Actinomycetes</taxon>
        <taxon>Bifidobacteriales</taxon>
        <taxon>Bifidobacteriaceae</taxon>
        <taxon>Scardovia</taxon>
    </lineage>
</organism>
<accession>J0X213</accession>
<evidence type="ECO:0000313" key="2">
    <source>
        <dbReference type="Proteomes" id="UP000006415"/>
    </source>
</evidence>
<dbReference type="HOGENOM" id="CLU_2384479_0_0_11"/>
<dbReference type="RefSeq" id="WP_007147253.1">
    <property type="nucleotide sequence ID" value="NZ_AKCI01000001.1"/>
</dbReference>
<dbReference type="AlphaFoldDB" id="J0X213"/>